<dbReference type="Proteomes" id="UP001168524">
    <property type="component" value="Unassembled WGS sequence"/>
</dbReference>
<keyword evidence="2" id="KW-1185">Reference proteome</keyword>
<organism evidence="1 2">
    <name type="scientific">Acinetobacter thutiue</name>
    <dbReference type="NCBI Taxonomy" id="2998078"/>
    <lineage>
        <taxon>Bacteria</taxon>
        <taxon>Pseudomonadati</taxon>
        <taxon>Pseudomonadota</taxon>
        <taxon>Gammaproteobacteria</taxon>
        <taxon>Moraxellales</taxon>
        <taxon>Moraxellaceae</taxon>
        <taxon>Acinetobacter</taxon>
    </lineage>
</organism>
<dbReference type="InterPro" id="IPR013783">
    <property type="entry name" value="Ig-like_fold"/>
</dbReference>
<accession>A0ABT7WKT1</accession>
<evidence type="ECO:0000313" key="1">
    <source>
        <dbReference type="EMBL" id="MDN0013284.1"/>
    </source>
</evidence>
<evidence type="ECO:0000313" key="2">
    <source>
        <dbReference type="Proteomes" id="UP001168524"/>
    </source>
</evidence>
<gene>
    <name evidence="1" type="ORF">QTA56_03390</name>
</gene>
<reference evidence="1" key="1">
    <citation type="submission" date="2023-06" db="EMBL/GenBank/DDBJ databases">
        <title>Two novel species of Acinetobacter isolated from motorbike repairing workshop in Vietnam.</title>
        <authorList>
            <person name="Le N.T.T."/>
        </authorList>
    </citation>
    <scope>NUCLEOTIDE SEQUENCE</scope>
    <source>
        <strain evidence="1">VNH17</strain>
    </source>
</reference>
<dbReference type="Gene3D" id="2.60.120.200">
    <property type="match status" value="1"/>
</dbReference>
<dbReference type="InterPro" id="IPR013320">
    <property type="entry name" value="ConA-like_dom_sf"/>
</dbReference>
<comment type="caution">
    <text evidence="1">The sequence shown here is derived from an EMBL/GenBank/DDBJ whole genome shotgun (WGS) entry which is preliminary data.</text>
</comment>
<dbReference type="EMBL" id="JAUDZE010000001">
    <property type="protein sequence ID" value="MDN0013284.1"/>
    <property type="molecule type" value="Genomic_DNA"/>
</dbReference>
<name>A0ABT7WKT1_9GAMM</name>
<proteinExistence type="predicted"/>
<dbReference type="SUPFAM" id="SSF49899">
    <property type="entry name" value="Concanavalin A-like lectins/glucanases"/>
    <property type="match status" value="1"/>
</dbReference>
<dbReference type="RefSeq" id="WP_267979535.1">
    <property type="nucleotide sequence ID" value="NZ_JAPQKF010000001.1"/>
</dbReference>
<protein>
    <submittedName>
        <fullName evidence="1">Uncharacterized protein</fullName>
    </submittedName>
</protein>
<sequence>MAGIRLEFAQFGDFDSFDIHRSTTSMDDIENLPTALATGLSTMYYIDADIVKNQKYHYRVAVWRDGVKSVSEQITAWATESVVAIWSDFTTNLIDDTGKTWTKYGDAKIQGGALTLDGDGDYLTTPFSNDYHFENGEDVTIRFKLKLTGYSSGNIAVIFSAFQHTPTDLGYDVRVSTTYTGFVTWTGGSAIFPYVIPLDTETEISLERKGMVWRLYVNGVQNETSVTQTSNYIKPINQASVIGSGVLSGDGLTRDLNGTLRYFQIIKGKALGNGGSTTPTIVE</sequence>
<dbReference type="Gene3D" id="2.60.40.10">
    <property type="entry name" value="Immunoglobulins"/>
    <property type="match status" value="1"/>
</dbReference>